<dbReference type="AlphaFoldDB" id="A0A7W7G3A2"/>
<evidence type="ECO:0000313" key="3">
    <source>
        <dbReference type="Proteomes" id="UP000542742"/>
    </source>
</evidence>
<proteinExistence type="predicted"/>
<gene>
    <name evidence="2" type="ORF">BKA14_004133</name>
</gene>
<dbReference type="EMBL" id="JACHMF010000001">
    <property type="protein sequence ID" value="MBB4693985.1"/>
    <property type="molecule type" value="Genomic_DNA"/>
</dbReference>
<evidence type="ECO:0000259" key="1">
    <source>
        <dbReference type="Pfam" id="PF13672"/>
    </source>
</evidence>
<accession>A0A7W7G3A2</accession>
<keyword evidence="3" id="KW-1185">Reference proteome</keyword>
<dbReference type="Pfam" id="PF13672">
    <property type="entry name" value="PP2C_2"/>
    <property type="match status" value="1"/>
</dbReference>
<dbReference type="InterPro" id="IPR001932">
    <property type="entry name" value="PPM-type_phosphatase-like_dom"/>
</dbReference>
<protein>
    <submittedName>
        <fullName evidence="2">Serine/threonine protein phosphatase PrpC</fullName>
    </submittedName>
</protein>
<reference evidence="2 3" key="1">
    <citation type="submission" date="2020-08" db="EMBL/GenBank/DDBJ databases">
        <title>Sequencing the genomes of 1000 actinobacteria strains.</title>
        <authorList>
            <person name="Klenk H.-P."/>
        </authorList>
    </citation>
    <scope>NUCLEOTIDE SEQUENCE [LARGE SCALE GENOMIC DNA]</scope>
    <source>
        <strain evidence="2 3">DSM 45518</strain>
    </source>
</reference>
<feature type="domain" description="PPM-type phosphatase" evidence="1">
    <location>
        <begin position="83"/>
        <end position="272"/>
    </location>
</feature>
<organism evidence="2 3">
    <name type="scientific">Paractinoplanes abujensis</name>
    <dbReference type="NCBI Taxonomy" id="882441"/>
    <lineage>
        <taxon>Bacteria</taxon>
        <taxon>Bacillati</taxon>
        <taxon>Actinomycetota</taxon>
        <taxon>Actinomycetes</taxon>
        <taxon>Micromonosporales</taxon>
        <taxon>Micromonosporaceae</taxon>
        <taxon>Paractinoplanes</taxon>
    </lineage>
</organism>
<dbReference type="Gene3D" id="3.60.40.10">
    <property type="entry name" value="PPM-type phosphatase domain"/>
    <property type="match status" value="1"/>
</dbReference>
<dbReference type="InterPro" id="IPR036457">
    <property type="entry name" value="PPM-type-like_dom_sf"/>
</dbReference>
<sequence>MTASPPSGPGAIRRVLGYLLPPVGGRGEPTARTVGRPMTVGEPIVQSPEDDALTVTSWVTQPRMSADGGTLGTLTVRAASVSGRRHARQGGSREDAYAISPATDGVVVAVADGVGDPSARFSAVGAQLAAVEACRLIANCLDRPQTIDADEVCRVISTSMTQQAGRFVPDEYDARSLATTLTVVWISTGGEYAGFRVGDGEMFEIGQGGLVSAGPPAGGSFTETAALPGSWTTVETFEGRLQPRTALVVVTDGLSVPMRSPDVATHLTRRWHEVPTIVEFLDDISFERRGESDDRTAVCVWFLPEAGA</sequence>
<dbReference type="Proteomes" id="UP000542742">
    <property type="component" value="Unassembled WGS sequence"/>
</dbReference>
<evidence type="ECO:0000313" key="2">
    <source>
        <dbReference type="EMBL" id="MBB4693985.1"/>
    </source>
</evidence>
<dbReference type="RefSeq" id="WP_184952545.1">
    <property type="nucleotide sequence ID" value="NZ_BOMC01000053.1"/>
</dbReference>
<name>A0A7W7G3A2_9ACTN</name>
<dbReference type="SUPFAM" id="SSF81606">
    <property type="entry name" value="PP2C-like"/>
    <property type="match status" value="1"/>
</dbReference>
<comment type="caution">
    <text evidence="2">The sequence shown here is derived from an EMBL/GenBank/DDBJ whole genome shotgun (WGS) entry which is preliminary data.</text>
</comment>